<name>A0A9D4S7G3_DREPO</name>
<reference evidence="1" key="1">
    <citation type="journal article" date="2019" name="bioRxiv">
        <title>The Genome of the Zebra Mussel, Dreissena polymorpha: A Resource for Invasive Species Research.</title>
        <authorList>
            <person name="McCartney M.A."/>
            <person name="Auch B."/>
            <person name="Kono T."/>
            <person name="Mallez S."/>
            <person name="Zhang Y."/>
            <person name="Obille A."/>
            <person name="Becker A."/>
            <person name="Abrahante J.E."/>
            <person name="Garbe J."/>
            <person name="Badalamenti J.P."/>
            <person name="Herman A."/>
            <person name="Mangelson H."/>
            <person name="Liachko I."/>
            <person name="Sullivan S."/>
            <person name="Sone E.D."/>
            <person name="Koren S."/>
            <person name="Silverstein K.A.T."/>
            <person name="Beckman K.B."/>
            <person name="Gohl D.M."/>
        </authorList>
    </citation>
    <scope>NUCLEOTIDE SEQUENCE</scope>
    <source>
        <strain evidence="1">Duluth1</strain>
        <tissue evidence="1">Whole animal</tissue>
    </source>
</reference>
<keyword evidence="2" id="KW-1185">Reference proteome</keyword>
<dbReference type="EMBL" id="JAIWYP010000001">
    <property type="protein sequence ID" value="KAH3893308.1"/>
    <property type="molecule type" value="Genomic_DNA"/>
</dbReference>
<dbReference type="Proteomes" id="UP000828390">
    <property type="component" value="Unassembled WGS sequence"/>
</dbReference>
<evidence type="ECO:0000313" key="1">
    <source>
        <dbReference type="EMBL" id="KAH3893308.1"/>
    </source>
</evidence>
<dbReference type="AlphaFoldDB" id="A0A9D4S7G3"/>
<accession>A0A9D4S7G3</accession>
<evidence type="ECO:0000313" key="2">
    <source>
        <dbReference type="Proteomes" id="UP000828390"/>
    </source>
</evidence>
<reference evidence="1" key="2">
    <citation type="submission" date="2020-11" db="EMBL/GenBank/DDBJ databases">
        <authorList>
            <person name="McCartney M.A."/>
            <person name="Auch B."/>
            <person name="Kono T."/>
            <person name="Mallez S."/>
            <person name="Becker A."/>
            <person name="Gohl D.M."/>
            <person name="Silverstein K.A.T."/>
            <person name="Koren S."/>
            <person name="Bechman K.B."/>
            <person name="Herman A."/>
            <person name="Abrahante J.E."/>
            <person name="Garbe J."/>
        </authorList>
    </citation>
    <scope>NUCLEOTIDE SEQUENCE</scope>
    <source>
        <strain evidence="1">Duluth1</strain>
        <tissue evidence="1">Whole animal</tissue>
    </source>
</reference>
<sequence>MQNNKKPYDKIKQSLFADDATYFLNDNSDSFNNLIESLTLYGTASGLKLNISKCTVLRYRPVSDNWYDDDDRISRFLFFSSAAKGSMSTPFVITCCMMLLISRIHCQDACADLDTQACVRMNASQLDLCGTALADSVCPAYCGKCRIPLK</sequence>
<protein>
    <recommendedName>
        <fullName evidence="3">Reverse transcriptase domain-containing protein</fullName>
    </recommendedName>
</protein>
<evidence type="ECO:0008006" key="3">
    <source>
        <dbReference type="Google" id="ProtNLM"/>
    </source>
</evidence>
<comment type="caution">
    <text evidence="1">The sequence shown here is derived from an EMBL/GenBank/DDBJ whole genome shotgun (WGS) entry which is preliminary data.</text>
</comment>
<organism evidence="1 2">
    <name type="scientific">Dreissena polymorpha</name>
    <name type="common">Zebra mussel</name>
    <name type="synonym">Mytilus polymorpha</name>
    <dbReference type="NCBI Taxonomy" id="45954"/>
    <lineage>
        <taxon>Eukaryota</taxon>
        <taxon>Metazoa</taxon>
        <taxon>Spiralia</taxon>
        <taxon>Lophotrochozoa</taxon>
        <taxon>Mollusca</taxon>
        <taxon>Bivalvia</taxon>
        <taxon>Autobranchia</taxon>
        <taxon>Heteroconchia</taxon>
        <taxon>Euheterodonta</taxon>
        <taxon>Imparidentia</taxon>
        <taxon>Neoheterodontei</taxon>
        <taxon>Myida</taxon>
        <taxon>Dreissenoidea</taxon>
        <taxon>Dreissenidae</taxon>
        <taxon>Dreissena</taxon>
    </lineage>
</organism>
<proteinExistence type="predicted"/>
<gene>
    <name evidence="1" type="ORF">DPMN_017455</name>
</gene>